<keyword evidence="1" id="KW-0175">Coiled coil</keyword>
<protein>
    <recommendedName>
        <fullName evidence="4">Transglutaminase domain-containing protein</fullName>
    </recommendedName>
</protein>
<dbReference type="PROSITE" id="PS51257">
    <property type="entry name" value="PROKAR_LIPOPROTEIN"/>
    <property type="match status" value="1"/>
</dbReference>
<dbReference type="SUPFAM" id="SSF54001">
    <property type="entry name" value="Cysteine proteinases"/>
    <property type="match status" value="1"/>
</dbReference>
<accession>A0ABR6KFP1</accession>
<dbReference type="InterPro" id="IPR038765">
    <property type="entry name" value="Papain-like_cys_pep_sf"/>
</dbReference>
<reference evidence="2 3" key="1">
    <citation type="submission" date="2020-08" db="EMBL/GenBank/DDBJ databases">
        <title>Genomic Encyclopedia of Type Strains, Phase IV (KMG-IV): sequencing the most valuable type-strain genomes for metagenomic binning, comparative biology and taxonomic classification.</title>
        <authorList>
            <person name="Goeker M."/>
        </authorList>
    </citation>
    <scope>NUCLEOTIDE SEQUENCE [LARGE SCALE GENOMIC DNA]</scope>
    <source>
        <strain evidence="2 3">DSM 102983</strain>
    </source>
</reference>
<name>A0ABR6KFP1_9BACT</name>
<comment type="caution">
    <text evidence="2">The sequence shown here is derived from an EMBL/GenBank/DDBJ whole genome shotgun (WGS) entry which is preliminary data.</text>
</comment>
<evidence type="ECO:0008006" key="4">
    <source>
        <dbReference type="Google" id="ProtNLM"/>
    </source>
</evidence>
<dbReference type="EMBL" id="JACHOC010000001">
    <property type="protein sequence ID" value="MBB4620319.1"/>
    <property type="molecule type" value="Genomic_DNA"/>
</dbReference>
<gene>
    <name evidence="2" type="ORF">GGQ57_000193</name>
</gene>
<dbReference type="RefSeq" id="WP_183668352.1">
    <property type="nucleotide sequence ID" value="NZ_BMPB01000006.1"/>
</dbReference>
<dbReference type="PANTHER" id="PTHR35532">
    <property type="entry name" value="SIMILAR TO POLYHYDROXYALKANOATE DEPOLYMERASE"/>
    <property type="match status" value="1"/>
</dbReference>
<feature type="coiled-coil region" evidence="1">
    <location>
        <begin position="18"/>
        <end position="52"/>
    </location>
</feature>
<sequence>MKSIFISRINILLAIFLMACNSQNDKKLEQALERAKENRQELEKVLDHYKKDSTKLAAARFLIENMPYHFTLEQYYTSPRKEKYRPDITLFDGFQSVKRHCDSLTNRGYRIETHYKYDISKLNSSFLIDNIELAFAVWKKPWAKNVSFTDFCRYILPYRAQYEEVSNLRKEFMERFLPLLDSADVKTPLEACIVLRNEIEKMVRYEDTGLSLYPTISETYRSGIGTCEGLCNFIAYAMRSAGIPVIIDQTTWVKMDRGHCWCAVLDNGHFLSFGENLAPGVHARLFSKTRTLRPAKVYRLQFEPNLTEDYGKNDDGYAVSFKNPLIQDVTTEYLDKPTTIKVTIDMDIKENKRSNQVYLCNFNYNKWTDIALGYRKDSICYFNDVVGDNIFMVADVPDGNSLRFITAPFYVSTEGEIHKFIPDIQNKSSYTIHKRPEGYKEQHTLSYWDTQHKKFTPIEYVSETDTTLSYNNIPGNALLWLYIPIHMYNQRAFFLENDSMRVY</sequence>
<organism evidence="2 3">
    <name type="scientific">Parabacteroides faecis</name>
    <dbReference type="NCBI Taxonomy" id="1217282"/>
    <lineage>
        <taxon>Bacteria</taxon>
        <taxon>Pseudomonadati</taxon>
        <taxon>Bacteroidota</taxon>
        <taxon>Bacteroidia</taxon>
        <taxon>Bacteroidales</taxon>
        <taxon>Tannerellaceae</taxon>
        <taxon>Parabacteroides</taxon>
    </lineage>
</organism>
<evidence type="ECO:0000313" key="3">
    <source>
        <dbReference type="Proteomes" id="UP000533637"/>
    </source>
</evidence>
<evidence type="ECO:0000313" key="2">
    <source>
        <dbReference type="EMBL" id="MBB4620319.1"/>
    </source>
</evidence>
<dbReference type="Proteomes" id="UP000533637">
    <property type="component" value="Unassembled WGS sequence"/>
</dbReference>
<dbReference type="PANTHER" id="PTHR35532:SF5">
    <property type="entry name" value="CARBOHYDRATE-BINDING DOMAIN-CONTAINING PROTEIN"/>
    <property type="match status" value="1"/>
</dbReference>
<keyword evidence="3" id="KW-1185">Reference proteome</keyword>
<proteinExistence type="predicted"/>
<evidence type="ECO:0000256" key="1">
    <source>
        <dbReference type="SAM" id="Coils"/>
    </source>
</evidence>